<reference evidence="1 2" key="1">
    <citation type="journal article" date="2019" name="Sci. Rep.">
        <title>Orb-weaving spider Araneus ventricosus genome elucidates the spidroin gene catalogue.</title>
        <authorList>
            <person name="Kono N."/>
            <person name="Nakamura H."/>
            <person name="Ohtoshi R."/>
            <person name="Moran D.A.P."/>
            <person name="Shinohara A."/>
            <person name="Yoshida Y."/>
            <person name="Fujiwara M."/>
            <person name="Mori M."/>
            <person name="Tomita M."/>
            <person name="Arakawa K."/>
        </authorList>
    </citation>
    <scope>NUCLEOTIDE SEQUENCE [LARGE SCALE GENOMIC DNA]</scope>
</reference>
<dbReference type="Proteomes" id="UP000499080">
    <property type="component" value="Unassembled WGS sequence"/>
</dbReference>
<dbReference type="InterPro" id="IPR000048">
    <property type="entry name" value="IQ_motif_EF-hand-BS"/>
</dbReference>
<dbReference type="PROSITE" id="PS50096">
    <property type="entry name" value="IQ"/>
    <property type="match status" value="1"/>
</dbReference>
<dbReference type="CDD" id="cd23767">
    <property type="entry name" value="IQCD"/>
    <property type="match status" value="1"/>
</dbReference>
<evidence type="ECO:0000313" key="2">
    <source>
        <dbReference type="Proteomes" id="UP000499080"/>
    </source>
</evidence>
<protein>
    <submittedName>
        <fullName evidence="1">Uncharacterized protein</fullName>
    </submittedName>
</protein>
<accession>A0A4Y2V4Z0</accession>
<sequence length="145" mass="15844">MAEAFPLQVIVRASYVTDRVMAIRNSGLCTRAIAAATVARFGYEFSYTRSPPFLSVIFSEPESTSLLVDVGPAERSLLDDPLLPTDSSLDDLLKHGVDIGNSQLTEEELSWLQEGAGLKGDEEQAATKIQAAFRGYMVRKDNTSK</sequence>
<comment type="caution">
    <text evidence="1">The sequence shown here is derived from an EMBL/GenBank/DDBJ whole genome shotgun (WGS) entry which is preliminary data.</text>
</comment>
<name>A0A4Y2V4Z0_ARAVE</name>
<proteinExistence type="predicted"/>
<dbReference type="Pfam" id="PF00612">
    <property type="entry name" value="IQ"/>
    <property type="match status" value="1"/>
</dbReference>
<dbReference type="Gene3D" id="1.20.5.190">
    <property type="match status" value="1"/>
</dbReference>
<dbReference type="AlphaFoldDB" id="A0A4Y2V4Z0"/>
<organism evidence="1 2">
    <name type="scientific">Araneus ventricosus</name>
    <name type="common">Orbweaver spider</name>
    <name type="synonym">Epeira ventricosa</name>
    <dbReference type="NCBI Taxonomy" id="182803"/>
    <lineage>
        <taxon>Eukaryota</taxon>
        <taxon>Metazoa</taxon>
        <taxon>Ecdysozoa</taxon>
        <taxon>Arthropoda</taxon>
        <taxon>Chelicerata</taxon>
        <taxon>Arachnida</taxon>
        <taxon>Araneae</taxon>
        <taxon>Araneomorphae</taxon>
        <taxon>Entelegynae</taxon>
        <taxon>Araneoidea</taxon>
        <taxon>Araneidae</taxon>
        <taxon>Araneus</taxon>
    </lineage>
</organism>
<gene>
    <name evidence="1" type="ORF">AVEN_150567_1</name>
</gene>
<evidence type="ECO:0000313" key="1">
    <source>
        <dbReference type="EMBL" id="GBO18797.1"/>
    </source>
</evidence>
<dbReference type="SMART" id="SM00015">
    <property type="entry name" value="IQ"/>
    <property type="match status" value="1"/>
</dbReference>
<dbReference type="OrthoDB" id="252964at2759"/>
<dbReference type="EMBL" id="BGPR01042387">
    <property type="protein sequence ID" value="GBO18797.1"/>
    <property type="molecule type" value="Genomic_DNA"/>
</dbReference>
<keyword evidence="2" id="KW-1185">Reference proteome</keyword>